<protein>
    <submittedName>
        <fullName evidence="2">Uncharacterized protein</fullName>
    </submittedName>
</protein>
<organism evidence="2 3">
    <name type="scientific">Tieghemostelium lacteum</name>
    <name type="common">Slime mold</name>
    <name type="synonym">Dictyostelium lacteum</name>
    <dbReference type="NCBI Taxonomy" id="361077"/>
    <lineage>
        <taxon>Eukaryota</taxon>
        <taxon>Amoebozoa</taxon>
        <taxon>Evosea</taxon>
        <taxon>Eumycetozoa</taxon>
        <taxon>Dictyostelia</taxon>
        <taxon>Dictyosteliales</taxon>
        <taxon>Raperosteliaceae</taxon>
        <taxon>Tieghemostelium</taxon>
    </lineage>
</organism>
<dbReference type="InParanoid" id="A0A151Z3S1"/>
<dbReference type="FunCoup" id="A0A151Z3S1">
    <property type="interactions" value="12"/>
</dbReference>
<feature type="compositionally biased region" description="Acidic residues" evidence="1">
    <location>
        <begin position="995"/>
        <end position="1005"/>
    </location>
</feature>
<gene>
    <name evidence="2" type="ORF">DLAC_11353</name>
</gene>
<accession>A0A151Z3S1</accession>
<feature type="region of interest" description="Disordered" evidence="1">
    <location>
        <begin position="619"/>
        <end position="659"/>
    </location>
</feature>
<evidence type="ECO:0000256" key="1">
    <source>
        <dbReference type="SAM" id="MobiDB-lite"/>
    </source>
</evidence>
<feature type="compositionally biased region" description="Basic residues" evidence="1">
    <location>
        <begin position="624"/>
        <end position="636"/>
    </location>
</feature>
<dbReference type="OrthoDB" id="10062843at2759"/>
<feature type="region of interest" description="Disordered" evidence="1">
    <location>
        <begin position="983"/>
        <end position="1005"/>
    </location>
</feature>
<proteinExistence type="predicted"/>
<dbReference type="OMA" id="FKAWKMA"/>
<dbReference type="GO" id="GO:0005634">
    <property type="term" value="C:nucleus"/>
    <property type="evidence" value="ECO:0007669"/>
    <property type="project" value="InterPro"/>
</dbReference>
<name>A0A151Z3S1_TIELA</name>
<dbReference type="InterPro" id="IPR011989">
    <property type="entry name" value="ARM-like"/>
</dbReference>
<dbReference type="GO" id="GO:0000070">
    <property type="term" value="P:mitotic sister chromatid segregation"/>
    <property type="evidence" value="ECO:0007669"/>
    <property type="project" value="TreeGrafter"/>
</dbReference>
<dbReference type="GO" id="GO:0000796">
    <property type="term" value="C:condensin complex"/>
    <property type="evidence" value="ECO:0007669"/>
    <property type="project" value="TreeGrafter"/>
</dbReference>
<sequence>MEKILTQLNNSISERDPKTFIELTIRKKETNWEEFFQWLPKKNYESLFNNLKIEKLVPLIEDDLLTPPIEENNDILDKNAKKEQEKLLLSSLTSLQGILNLTLAFIKEPKNTAPNSLFELVNICHDLICIFYGFTLRTNEFLASKDVQERLGKEYGFLANLICQICELWYKQDRQNRGELVPQSVSYLLYRAHGSAVIADINRLYAMKSGFSVLDYTSEQSGPMIDQLARSFIQPIFIKSKEGRKFLIFLMTVHPLLTDEIHSTVKGQLFTCKKSDRDHYAEIYFKSWKAATGPFVMKMESLFENLVECAIHIHNEKLSQSLFEFLHYIHQQKVTKGVDSMLLRAYDPIIYRSLKVANPHVRCNSAKLFIDVFPLTDTDQPQSDIDILYQKQFTILKDLLMDPNIQVRVIMIKGICEILSKFWEVVPISTSRVLISKIINELAFDSSSSLVRETVFQGMQILLDNSLSHSTLKILLPKLGNLIHDSSEKVRSSFLDLLLYIKTLSTIDFLKIVPVDHLLERMTLDGKIPTLSKKLTQLLVEAYFPSKEANPAKLNRCLALTQYKKNATHTFYANLINFVNPMDLAKFLGFVFKYLTTFMEKNDSIDEIVKKTANAKKEMEKKEAAKKKKKTTKKKNSTSDDVDEAQEEVDRDVDEEEKTIEEVPTDFDITIEDIESLLEIVYLILSSMKEIMQKKENEKIYSGIQKLLTDERVQYCYVWLFSGTSPRIESMCTVINIAAMLPSDNFPNFKAILLQNFEEIDNTTPSCLKEAILLCLFSWGVPTRVFEIINASIAKPLQIFMQSIEQMENGSEGNGKKNRKRKDMSNSSLSVSIDYSMLNSTSLSDDDFKSMAMAQERGLISLNFLDMILKHESSRQMTLQTQDENLMQLIPCMQSYFLILQKKLALECSVEVEDNSDVTAFQNEYLLNLFAMLGKIFIHLDGSNDPIQKDTGVFNQYLEWNADILNTYLQAYINEKRQSIKNSQKKRKRTTKDESSDEEDTEDLDLSVDANEPKPFILEVLHVYLISVTELVTLGLVGTSTISEIIDNVLSLANMMKGIDLFTCLVPIFSKFTFQILYVDSGMVQSGNQMLMAILDSYAANRHLEPSEKSHNFFKLKDILVLHNTKQTLPAIVTTLLEWVIAKDFRLPHNSNAKPKVIKNLVNLSPVSNFILSCLSKSKPLISQIAEYIASYVTSHSMDSKSIFYSLNLISIVIHIAKSSSKNIDFNSLQNILITFISKLPHLISIDDMDEDEDDSTSTSTSQDISIRDLKQNLKVCKFSDLLSISKELLNESMPTEPKAKSKKTKSTKK</sequence>
<comment type="caution">
    <text evidence="2">The sequence shown here is derived from an EMBL/GenBank/DDBJ whole genome shotgun (WGS) entry which is preliminary data.</text>
</comment>
<keyword evidence="3" id="KW-1185">Reference proteome</keyword>
<dbReference type="PANTHER" id="PTHR16199">
    <property type="entry name" value="CONDENSIN-2 COMPLEX SUBUNIT G2"/>
    <property type="match status" value="1"/>
</dbReference>
<reference evidence="2 3" key="1">
    <citation type="submission" date="2015-12" db="EMBL/GenBank/DDBJ databases">
        <title>Dictyostelia acquired genes for synthesis and detection of signals that induce cell-type specialization by lateral gene transfer from prokaryotes.</title>
        <authorList>
            <person name="Gloeckner G."/>
            <person name="Schaap P."/>
        </authorList>
    </citation>
    <scope>NUCLEOTIDE SEQUENCE [LARGE SCALE GENOMIC DNA]</scope>
    <source>
        <strain evidence="2 3">TK</strain>
    </source>
</reference>
<dbReference type="InterPro" id="IPR024741">
    <property type="entry name" value="Condensin2_G2"/>
</dbReference>
<feature type="compositionally biased region" description="Acidic residues" evidence="1">
    <location>
        <begin position="640"/>
        <end position="659"/>
    </location>
</feature>
<dbReference type="Proteomes" id="UP000076078">
    <property type="component" value="Unassembled WGS sequence"/>
</dbReference>
<dbReference type="PANTHER" id="PTHR16199:SF4">
    <property type="entry name" value="CONDENSIN-2 COMPLEX SUBUNIT G2"/>
    <property type="match status" value="1"/>
</dbReference>
<evidence type="ECO:0000313" key="3">
    <source>
        <dbReference type="Proteomes" id="UP000076078"/>
    </source>
</evidence>
<dbReference type="SUPFAM" id="SSF48371">
    <property type="entry name" value="ARM repeat"/>
    <property type="match status" value="1"/>
</dbReference>
<dbReference type="InterPro" id="IPR016024">
    <property type="entry name" value="ARM-type_fold"/>
</dbReference>
<evidence type="ECO:0000313" key="2">
    <source>
        <dbReference type="EMBL" id="KYQ88612.1"/>
    </source>
</evidence>
<dbReference type="STRING" id="361077.A0A151Z3S1"/>
<dbReference type="Gene3D" id="1.25.10.10">
    <property type="entry name" value="Leucine-rich Repeat Variant"/>
    <property type="match status" value="1"/>
</dbReference>
<dbReference type="Pfam" id="PF12422">
    <property type="entry name" value="Condensin2nSMC"/>
    <property type="match status" value="1"/>
</dbReference>
<dbReference type="EMBL" id="LODT01000051">
    <property type="protein sequence ID" value="KYQ88612.1"/>
    <property type="molecule type" value="Genomic_DNA"/>
</dbReference>